<evidence type="ECO:0000259" key="5">
    <source>
        <dbReference type="PROSITE" id="PS50865"/>
    </source>
</evidence>
<dbReference type="GO" id="GO:0008270">
    <property type="term" value="F:zinc ion binding"/>
    <property type="evidence" value="ECO:0007669"/>
    <property type="project" value="UniProtKB-KW"/>
</dbReference>
<dbReference type="Proteomes" id="UP001283361">
    <property type="component" value="Unassembled WGS sequence"/>
</dbReference>
<dbReference type="EMBL" id="JAWDGP010001945">
    <property type="protein sequence ID" value="KAK3786742.1"/>
    <property type="molecule type" value="Genomic_DNA"/>
</dbReference>
<organism evidence="6 7">
    <name type="scientific">Elysia crispata</name>
    <name type="common">lettuce slug</name>
    <dbReference type="NCBI Taxonomy" id="231223"/>
    <lineage>
        <taxon>Eukaryota</taxon>
        <taxon>Metazoa</taxon>
        <taxon>Spiralia</taxon>
        <taxon>Lophotrochozoa</taxon>
        <taxon>Mollusca</taxon>
        <taxon>Gastropoda</taxon>
        <taxon>Heterobranchia</taxon>
        <taxon>Euthyneura</taxon>
        <taxon>Panpulmonata</taxon>
        <taxon>Sacoglossa</taxon>
        <taxon>Placobranchoidea</taxon>
        <taxon>Plakobranchidae</taxon>
        <taxon>Elysia</taxon>
    </lineage>
</organism>
<dbReference type="SUPFAM" id="SSF144232">
    <property type="entry name" value="HIT/MYND zinc finger-like"/>
    <property type="match status" value="1"/>
</dbReference>
<dbReference type="Gene3D" id="6.10.140.2220">
    <property type="match status" value="1"/>
</dbReference>
<keyword evidence="2 4" id="KW-0863">Zinc-finger</keyword>
<accession>A0AAE1AFN0</accession>
<feature type="domain" description="MYND-type" evidence="5">
    <location>
        <begin position="304"/>
        <end position="344"/>
    </location>
</feature>
<evidence type="ECO:0000313" key="7">
    <source>
        <dbReference type="Proteomes" id="UP001283361"/>
    </source>
</evidence>
<keyword evidence="7" id="KW-1185">Reference proteome</keyword>
<evidence type="ECO:0000313" key="6">
    <source>
        <dbReference type="EMBL" id="KAK3786742.1"/>
    </source>
</evidence>
<evidence type="ECO:0000256" key="2">
    <source>
        <dbReference type="ARBA" id="ARBA00022771"/>
    </source>
</evidence>
<evidence type="ECO:0000256" key="4">
    <source>
        <dbReference type="PROSITE-ProRule" id="PRU00134"/>
    </source>
</evidence>
<reference evidence="6" key="1">
    <citation type="journal article" date="2023" name="G3 (Bethesda)">
        <title>A reference genome for the long-term kleptoplast-retaining sea slug Elysia crispata morphotype clarki.</title>
        <authorList>
            <person name="Eastman K.E."/>
            <person name="Pendleton A.L."/>
            <person name="Shaikh M.A."/>
            <person name="Suttiyut T."/>
            <person name="Ogas R."/>
            <person name="Tomko P."/>
            <person name="Gavelis G."/>
            <person name="Widhalm J.R."/>
            <person name="Wisecaver J.H."/>
        </authorList>
    </citation>
    <scope>NUCLEOTIDE SEQUENCE</scope>
    <source>
        <strain evidence="6">ECLA1</strain>
    </source>
</reference>
<proteinExistence type="predicted"/>
<evidence type="ECO:0000256" key="1">
    <source>
        <dbReference type="ARBA" id="ARBA00022723"/>
    </source>
</evidence>
<dbReference type="Pfam" id="PF01753">
    <property type="entry name" value="zf-MYND"/>
    <property type="match status" value="1"/>
</dbReference>
<protein>
    <recommendedName>
        <fullName evidence="5">MYND-type domain-containing protein</fullName>
    </recommendedName>
</protein>
<dbReference type="AlphaFoldDB" id="A0AAE1AFN0"/>
<sequence length="354" mass="40335">MTERSRFEEVRNIGDAGDSIPTCQDIQPATDSPVCEMVRSIKSALHCGDHQSLKVALEKLELWKNQKDNERLHNYWRVAQLTGEAELKNVCILLTVTSEKPENVRWNYLQDALSVLAMCLCNREIISTMLFYANDIQPVLTMALVQTCDEEVYFESLVIINKMLIVCREKFAKFILTPFFLEALTEGVEQWLGTSIRLTNMLLQVIKSILMCGQDSTFEKASQVIKKLVNTFTLASKEIATCADKGQTCNMSLSIEFFEALVKSIVFSPHECSIYWTKGKSTKELLCEVLDQPWLFIHCSWPPCGVHNGMPQTFFRKCGACSIVRYCSRQCQTKHWEAGHLILCKSNMNRNKSA</sequence>
<dbReference type="InterPro" id="IPR002893">
    <property type="entry name" value="Znf_MYND"/>
</dbReference>
<evidence type="ECO:0000256" key="3">
    <source>
        <dbReference type="ARBA" id="ARBA00022833"/>
    </source>
</evidence>
<keyword evidence="1" id="KW-0479">Metal-binding</keyword>
<name>A0AAE1AFN0_9GAST</name>
<gene>
    <name evidence="6" type="ORF">RRG08_000948</name>
</gene>
<dbReference type="PROSITE" id="PS50865">
    <property type="entry name" value="ZF_MYND_2"/>
    <property type="match status" value="1"/>
</dbReference>
<comment type="caution">
    <text evidence="6">The sequence shown here is derived from an EMBL/GenBank/DDBJ whole genome shotgun (WGS) entry which is preliminary data.</text>
</comment>
<keyword evidence="3" id="KW-0862">Zinc</keyword>